<feature type="signal peptide" evidence="1">
    <location>
        <begin position="1"/>
        <end position="23"/>
    </location>
</feature>
<dbReference type="PANTHER" id="PTHR40616:SF1">
    <property type="entry name" value="LINALOOL DEHYDRATASE_ISOMERASE DOMAIN-CONTAINING PROTEIN"/>
    <property type="match status" value="1"/>
</dbReference>
<keyword evidence="3" id="KW-1185">Reference proteome</keyword>
<dbReference type="Proteomes" id="UP000054383">
    <property type="component" value="Unassembled WGS sequence"/>
</dbReference>
<gene>
    <name evidence="2" type="ORF">PISL3812_01608</name>
</gene>
<dbReference type="AlphaFoldDB" id="A0A0U1LPR6"/>
<organism evidence="2 3">
    <name type="scientific">Talaromyces islandicus</name>
    <name type="common">Penicillium islandicum</name>
    <dbReference type="NCBI Taxonomy" id="28573"/>
    <lineage>
        <taxon>Eukaryota</taxon>
        <taxon>Fungi</taxon>
        <taxon>Dikarya</taxon>
        <taxon>Ascomycota</taxon>
        <taxon>Pezizomycotina</taxon>
        <taxon>Eurotiomycetes</taxon>
        <taxon>Eurotiomycetidae</taxon>
        <taxon>Eurotiales</taxon>
        <taxon>Trichocomaceae</taxon>
        <taxon>Talaromyces</taxon>
        <taxon>Talaromyces sect. Islandici</taxon>
    </lineage>
</organism>
<dbReference type="EMBL" id="CVMT01000001">
    <property type="protein sequence ID" value="CRG84308.1"/>
    <property type="molecule type" value="Genomic_DNA"/>
</dbReference>
<accession>A0A0U1LPR6</accession>
<keyword evidence="1" id="KW-0732">Signal</keyword>
<dbReference type="PANTHER" id="PTHR40616">
    <property type="entry name" value="LINALOOL DEHYDRATASE_ISOMERASE DOMAIN-CONTAINING PROTEIN"/>
    <property type="match status" value="1"/>
</dbReference>
<dbReference type="OMA" id="TRSTVWY"/>
<feature type="chain" id="PRO_5006711150" evidence="1">
    <location>
        <begin position="24"/>
        <end position="548"/>
    </location>
</feature>
<proteinExistence type="predicted"/>
<reference evidence="2 3" key="1">
    <citation type="submission" date="2015-04" db="EMBL/GenBank/DDBJ databases">
        <authorList>
            <person name="Syromyatnikov M.Y."/>
            <person name="Popov V.N."/>
        </authorList>
    </citation>
    <scope>NUCLEOTIDE SEQUENCE [LARGE SCALE GENOMIC DNA]</scope>
    <source>
        <strain evidence="2">WF-38-12</strain>
    </source>
</reference>
<evidence type="ECO:0000313" key="2">
    <source>
        <dbReference type="EMBL" id="CRG84308.1"/>
    </source>
</evidence>
<evidence type="ECO:0000256" key="1">
    <source>
        <dbReference type="SAM" id="SignalP"/>
    </source>
</evidence>
<evidence type="ECO:0000313" key="3">
    <source>
        <dbReference type="Proteomes" id="UP000054383"/>
    </source>
</evidence>
<sequence>MFSKASWFNVVGLSLLSADFVRSVELGPNAQDMFNQSMTFLDDIYDPSAGYLRYFYYPFAASSHETRSSIWYSVGLLQRNSRNDVGEAVKIIENVIGDQEKDTSLQWYGDYTVYPEQPTVGSDPYDPKIYSTWDPNWRGFIGTALIIIYEEYGSLLPGHVQDLILESLKNSTIGDTYRVNGVDGDNLSPSYSNPWLMRTMASSWTGLKLKDSNMTTWGDKWAEEFLELFDRNHTLSEFNSPTYAGVSLYALTLAAKYLGNTDSVIGTNASRVIQEIWEYESSLWNPNLRNFAGPWDRTYGLDMNNYVAIMSLWLWSFLGKESVYKNTLPIWSLTHADDFEFAPVAAVLSDYHKSLVPNSTISRLSSFTGEHTYHGNAYAPPADQEQRNVTSWISENITIGAQSFNQDDAGGYSKDITSWSPAVVQWMRPDGSVGYFSLYTGEKAMQVDVGPHSLNLSYPLGTSSSTFTFHSPTNPLGEARDITGLEDIYGLDVEVIGGTVSADPSIAFCGLQGGDCDIIHDFEFWSLTFNLPNGSSDVPSIHLKFDQN</sequence>
<protein>
    <submittedName>
        <fullName evidence="2">Uncharacterized protein</fullName>
    </submittedName>
</protein>
<dbReference type="OrthoDB" id="2580323at2759"/>
<dbReference type="STRING" id="28573.A0A0U1LPR6"/>
<name>A0A0U1LPR6_TALIS</name>